<evidence type="ECO:0000313" key="1">
    <source>
        <dbReference type="EMBL" id="QHU16747.1"/>
    </source>
</evidence>
<proteinExistence type="predicted"/>
<sequence>MSARLNMKKIREFSWKGKTFTEITSLLKKNNTTINTNFSKNSYFIPRPLKIYRREVVVGNSKNCNLKTSTLIRDFDMPGGTIVNSKASTKNGLTNTLDINLTENKYERPGTSTVCFSQADNARRRVRSGGMIKRQFDITKNNDTYHTSTNQYLVSRNRTFQQNQYNYIKQGSANVKPGDALSKQNVYSANGINHCSKYYIPTATTFQYQWFDIPNYNNPGINGEIGNYYTVTIPAGYYSVEEVNAVFQQTMTNNFHYFVERSTKLKVFLLAIAYNNSTQLVELQSVETNNSIFNSIRYSFPLDNTNNEVLTWASYLLDTSQTSNITNWPGFKISANLFSTAIGFAAGNYPSNIIGIDYQANQLVQGYTGNLTFSSSYKPGLISLYIPIYYKPNNPQFAQQGAVSASSHTSRSRYNSITNNTVKYQQAYGLSVANALAYGVPEGGYTFKDKIGYPLKKTPVFSKYSNSMRTCSATKISNMI</sequence>
<protein>
    <submittedName>
        <fullName evidence="1">Uncharacterized protein</fullName>
    </submittedName>
</protein>
<organism evidence="1">
    <name type="scientific">viral metagenome</name>
    <dbReference type="NCBI Taxonomy" id="1070528"/>
    <lineage>
        <taxon>unclassified sequences</taxon>
        <taxon>metagenomes</taxon>
        <taxon>organismal metagenomes</taxon>
    </lineage>
</organism>
<dbReference type="AlphaFoldDB" id="A0A6C0KIU8"/>
<reference evidence="1" key="1">
    <citation type="journal article" date="2020" name="Nature">
        <title>Giant virus diversity and host interactions through global metagenomics.</title>
        <authorList>
            <person name="Schulz F."/>
            <person name="Roux S."/>
            <person name="Paez-Espino D."/>
            <person name="Jungbluth S."/>
            <person name="Walsh D.A."/>
            <person name="Denef V.J."/>
            <person name="McMahon K.D."/>
            <person name="Konstantinidis K.T."/>
            <person name="Eloe-Fadrosh E.A."/>
            <person name="Kyrpides N.C."/>
            <person name="Woyke T."/>
        </authorList>
    </citation>
    <scope>NUCLEOTIDE SEQUENCE</scope>
    <source>
        <strain evidence="1">GVMAG-S-3300012000-53</strain>
    </source>
</reference>
<accession>A0A6C0KIU8</accession>
<dbReference type="EMBL" id="MN740889">
    <property type="protein sequence ID" value="QHU16747.1"/>
    <property type="molecule type" value="Genomic_DNA"/>
</dbReference>
<name>A0A6C0KIU8_9ZZZZ</name>